<reference evidence="2 3" key="1">
    <citation type="submission" date="2017-11" db="EMBL/GenBank/DDBJ databases">
        <title>De-novo sequencing of pomegranate (Punica granatum L.) genome.</title>
        <authorList>
            <person name="Akparov Z."/>
            <person name="Amiraslanov A."/>
            <person name="Hajiyeva S."/>
            <person name="Abbasov M."/>
            <person name="Kaur K."/>
            <person name="Hamwieh A."/>
            <person name="Solovyev V."/>
            <person name="Salamov A."/>
            <person name="Braich B."/>
            <person name="Kosarev P."/>
            <person name="Mahmoud A."/>
            <person name="Hajiyev E."/>
            <person name="Babayeva S."/>
            <person name="Izzatullayeva V."/>
            <person name="Mammadov A."/>
            <person name="Mammadov A."/>
            <person name="Sharifova S."/>
            <person name="Ojaghi J."/>
            <person name="Eynullazada K."/>
            <person name="Bayramov B."/>
            <person name="Abdulazimova A."/>
            <person name="Shahmuradov I."/>
        </authorList>
    </citation>
    <scope>NUCLEOTIDE SEQUENCE [LARGE SCALE GENOMIC DNA]</scope>
    <source>
        <strain evidence="3">cv. AG2017</strain>
        <tissue evidence="2">Leaf</tissue>
    </source>
</reference>
<evidence type="ECO:0000313" key="2">
    <source>
        <dbReference type="EMBL" id="PKI42217.1"/>
    </source>
</evidence>
<proteinExistence type="predicted"/>
<accession>A0A2I0IDY6</accession>
<dbReference type="PANTHER" id="PTHR34145:SF69">
    <property type="entry name" value="FBD DOMAIN-CONTAINING PROTEIN"/>
    <property type="match status" value="1"/>
</dbReference>
<organism evidence="2 3">
    <name type="scientific">Punica granatum</name>
    <name type="common">Pomegranate</name>
    <dbReference type="NCBI Taxonomy" id="22663"/>
    <lineage>
        <taxon>Eukaryota</taxon>
        <taxon>Viridiplantae</taxon>
        <taxon>Streptophyta</taxon>
        <taxon>Embryophyta</taxon>
        <taxon>Tracheophyta</taxon>
        <taxon>Spermatophyta</taxon>
        <taxon>Magnoliopsida</taxon>
        <taxon>eudicotyledons</taxon>
        <taxon>Gunneridae</taxon>
        <taxon>Pentapetalae</taxon>
        <taxon>rosids</taxon>
        <taxon>malvids</taxon>
        <taxon>Myrtales</taxon>
        <taxon>Lythraceae</taxon>
        <taxon>Punica</taxon>
    </lineage>
</organism>
<dbReference type="CDD" id="cd09272">
    <property type="entry name" value="RNase_HI_RT_Ty1"/>
    <property type="match status" value="1"/>
</dbReference>
<dbReference type="AlphaFoldDB" id="A0A2I0IDY6"/>
<gene>
    <name evidence="2" type="ORF">CRG98_037397</name>
</gene>
<dbReference type="PANTHER" id="PTHR34145">
    <property type="entry name" value="OS02G0105600 PROTEIN"/>
    <property type="match status" value="1"/>
</dbReference>
<evidence type="ECO:0000259" key="1">
    <source>
        <dbReference type="Pfam" id="PF23622"/>
    </source>
</evidence>
<dbReference type="Proteomes" id="UP000233551">
    <property type="component" value="Unassembled WGS sequence"/>
</dbReference>
<dbReference type="Pfam" id="PF23622">
    <property type="entry name" value="LRR_At1g61320_AtMIF1"/>
    <property type="match status" value="1"/>
</dbReference>
<dbReference type="EMBL" id="PGOL01003217">
    <property type="protein sequence ID" value="PKI42217.1"/>
    <property type="molecule type" value="Genomic_DNA"/>
</dbReference>
<dbReference type="SUPFAM" id="SSF52058">
    <property type="entry name" value="L domain-like"/>
    <property type="match status" value="1"/>
</dbReference>
<dbReference type="InterPro" id="IPR053772">
    <property type="entry name" value="At1g61320/At1g61330-like"/>
</dbReference>
<protein>
    <recommendedName>
        <fullName evidence="1">At1g61320/AtMIF1 LRR domain-containing protein</fullName>
    </recommendedName>
</protein>
<comment type="caution">
    <text evidence="2">The sequence shown here is derived from an EMBL/GenBank/DDBJ whole genome shotgun (WGS) entry which is preliminary data.</text>
</comment>
<dbReference type="InterPro" id="IPR032675">
    <property type="entry name" value="LRR_dom_sf"/>
</dbReference>
<dbReference type="Gene3D" id="3.80.10.10">
    <property type="entry name" value="Ribonuclease Inhibitor"/>
    <property type="match status" value="1"/>
</dbReference>
<dbReference type="InterPro" id="IPR055357">
    <property type="entry name" value="LRR_At1g61320_AtMIF1"/>
</dbReference>
<feature type="domain" description="At1g61320/AtMIF1 LRR" evidence="1">
    <location>
        <begin position="192"/>
        <end position="332"/>
    </location>
</feature>
<evidence type="ECO:0000313" key="3">
    <source>
        <dbReference type="Proteomes" id="UP000233551"/>
    </source>
</evidence>
<sequence length="564" mass="63476">MYVQYCDSQSVILLCKNLIFHSRSNHIDIKFYWIRDVLEPKLVKLDKVYADENGADVMTKPLAKEKLHVCRSIAGVFEASKYFYLGEANGVGEEFRWKARKGEAGPAAEMDDDKISTLPEHVKHHILSFIPSIKEISDFKPWLILPDAAVSGFMETGLGKEYGERFVRFVDDALMRSRDGMPRFRIFVNAEVAPHLDRWLGMALDCHVEELSINIMSDLPYSIPARVLSAEFIKSLTLTGGVKIDGISAVSLPSLRLLHLVYTLIDNQMLQRLLGGCPLLEDLSLSSCGLLSEIEVPNLHYLKRVTVAGTGPEIKVVSIKAPGLESFKLGCRCQYMRVQDIGLAVHVSPSVSCLELMGLDQTDELFCRFLSKFPLLESLILQGCMLLKRIRISNPLLKKISIENCDNLVDIRMDTPKLSSFYYEMGKTLPSIWTENSPYSCATGFEFLLWQDPTAVWFQEFQKFLDGCSTAFRCLESTVLLYEWDDEMEDEMTKKVVLSAPGIQYLKLVLAASQSNYPLILDGLFSACQPTTFLLRAAKPLLKKMKFALDCGGEIGNGTIFPYT</sequence>
<keyword evidence="3" id="KW-1185">Reference proteome</keyword>
<name>A0A2I0IDY6_PUNGR</name>